<protein>
    <submittedName>
        <fullName evidence="1">(wild Malaysian banana) hypothetical protein</fullName>
    </submittedName>
</protein>
<sequence>MFLLSSPYPHFQVLGFLWPLMSYIWTCQERSFFGLHSLLQLAKRKIEEKQSKGCTSLSIHHNWESLQACSETEPAMSNAISTLIE</sequence>
<dbReference type="Proteomes" id="UP000012960">
    <property type="component" value="Unplaced"/>
</dbReference>
<dbReference type="Gramene" id="Ma11_t07950.1">
    <property type="protein sequence ID" value="Ma11_p07950.1"/>
    <property type="gene ID" value="Ma11_g07950"/>
</dbReference>
<keyword evidence="3" id="KW-1185">Reference proteome</keyword>
<reference evidence="2" key="2">
    <citation type="submission" date="2021-05" db="UniProtKB">
        <authorList>
            <consortium name="EnsemblPlants"/>
        </authorList>
    </citation>
    <scope>IDENTIFICATION</scope>
    <source>
        <strain evidence="2">subsp. malaccensis</strain>
    </source>
</reference>
<accession>A0A804L5H5</accession>
<proteinExistence type="predicted"/>
<dbReference type="EMBL" id="HG996475">
    <property type="protein sequence ID" value="CAG1863882.1"/>
    <property type="molecule type" value="Genomic_DNA"/>
</dbReference>
<dbReference type="InParanoid" id="A0A804L5H5"/>
<evidence type="ECO:0000313" key="3">
    <source>
        <dbReference type="Proteomes" id="UP000012960"/>
    </source>
</evidence>
<dbReference type="AlphaFoldDB" id="A0A804L5H5"/>
<reference evidence="1" key="1">
    <citation type="submission" date="2021-03" db="EMBL/GenBank/DDBJ databases">
        <authorList>
            <consortium name="Genoscope - CEA"/>
            <person name="William W."/>
        </authorList>
    </citation>
    <scope>NUCLEOTIDE SEQUENCE</scope>
    <source>
        <strain evidence="1">Doubled-haploid Pahang</strain>
    </source>
</reference>
<evidence type="ECO:0000313" key="2">
    <source>
        <dbReference type="EnsemblPlants" id="Ma11_p07950.1"/>
    </source>
</evidence>
<dbReference type="EnsemblPlants" id="Ma11_t07950.1">
    <property type="protein sequence ID" value="Ma11_p07950.1"/>
    <property type="gene ID" value="Ma11_g07950"/>
</dbReference>
<organism evidence="2 3">
    <name type="scientific">Musa acuminata subsp. malaccensis</name>
    <name type="common">Wild banana</name>
    <name type="synonym">Musa malaccensis</name>
    <dbReference type="NCBI Taxonomy" id="214687"/>
    <lineage>
        <taxon>Eukaryota</taxon>
        <taxon>Viridiplantae</taxon>
        <taxon>Streptophyta</taxon>
        <taxon>Embryophyta</taxon>
        <taxon>Tracheophyta</taxon>
        <taxon>Spermatophyta</taxon>
        <taxon>Magnoliopsida</taxon>
        <taxon>Liliopsida</taxon>
        <taxon>Zingiberales</taxon>
        <taxon>Musaceae</taxon>
        <taxon>Musa</taxon>
    </lineage>
</organism>
<evidence type="ECO:0000313" key="1">
    <source>
        <dbReference type="EMBL" id="CAG1863882.1"/>
    </source>
</evidence>
<name>A0A804L5H5_MUSAM</name>
<gene>
    <name evidence="1" type="ORF">GSMUA_17460.1</name>
</gene>